<dbReference type="GO" id="GO:0004190">
    <property type="term" value="F:aspartic-type endopeptidase activity"/>
    <property type="evidence" value="ECO:0007669"/>
    <property type="project" value="UniProtKB-EC"/>
</dbReference>
<name>A0A853BG37_9PSEU</name>
<keyword evidence="4" id="KW-0489">Methyltransferase</keyword>
<evidence type="ECO:0000313" key="4">
    <source>
        <dbReference type="EMBL" id="NYI93694.1"/>
    </source>
</evidence>
<evidence type="ECO:0000259" key="3">
    <source>
        <dbReference type="Pfam" id="PF01478"/>
    </source>
</evidence>
<dbReference type="GO" id="GO:0006465">
    <property type="term" value="P:signal peptide processing"/>
    <property type="evidence" value="ECO:0007669"/>
    <property type="project" value="TreeGrafter"/>
</dbReference>
<dbReference type="RefSeq" id="WP_179777833.1">
    <property type="nucleotide sequence ID" value="NZ_JACCFK010000002.1"/>
</dbReference>
<dbReference type="EMBL" id="JACCFK010000002">
    <property type="protein sequence ID" value="NYI93694.1"/>
    <property type="molecule type" value="Genomic_DNA"/>
</dbReference>
<evidence type="ECO:0000256" key="1">
    <source>
        <dbReference type="ARBA" id="ARBA00005801"/>
    </source>
</evidence>
<dbReference type="Gene3D" id="1.20.120.1220">
    <property type="match status" value="1"/>
</dbReference>
<feature type="domain" description="Prepilin type IV endopeptidase peptidase" evidence="3">
    <location>
        <begin position="68"/>
        <end position="168"/>
    </location>
</feature>
<keyword evidence="2" id="KW-0472">Membrane</keyword>
<comment type="similarity">
    <text evidence="1">Belongs to the peptidase A24 family.</text>
</comment>
<organism evidence="4 5">
    <name type="scientific">Amycolatopsis endophytica</name>
    <dbReference type="NCBI Taxonomy" id="860233"/>
    <lineage>
        <taxon>Bacteria</taxon>
        <taxon>Bacillati</taxon>
        <taxon>Actinomycetota</taxon>
        <taxon>Actinomycetes</taxon>
        <taxon>Pseudonocardiales</taxon>
        <taxon>Pseudonocardiaceae</taxon>
        <taxon>Amycolatopsis</taxon>
    </lineage>
</organism>
<reference evidence="4 5" key="1">
    <citation type="submission" date="2020-07" db="EMBL/GenBank/DDBJ databases">
        <title>Sequencing the genomes of 1000 actinobacteria strains.</title>
        <authorList>
            <person name="Klenk H.-P."/>
        </authorList>
    </citation>
    <scope>NUCLEOTIDE SEQUENCE [LARGE SCALE GENOMIC DNA]</scope>
    <source>
        <strain evidence="4 5">DSM 104006</strain>
    </source>
</reference>
<dbReference type="PANTHER" id="PTHR30487">
    <property type="entry name" value="TYPE 4 PREPILIN-LIKE PROTEINS LEADER PEPTIDE-PROCESSING ENZYME"/>
    <property type="match status" value="1"/>
</dbReference>
<feature type="transmembrane region" description="Helical" evidence="2">
    <location>
        <begin position="190"/>
        <end position="207"/>
    </location>
</feature>
<dbReference type="GO" id="GO:0032259">
    <property type="term" value="P:methylation"/>
    <property type="evidence" value="ECO:0007669"/>
    <property type="project" value="UniProtKB-KW"/>
</dbReference>
<dbReference type="Pfam" id="PF01478">
    <property type="entry name" value="Peptidase_A24"/>
    <property type="match status" value="1"/>
</dbReference>
<dbReference type="GO" id="GO:0008168">
    <property type="term" value="F:methyltransferase activity"/>
    <property type="evidence" value="ECO:0007669"/>
    <property type="project" value="UniProtKB-KW"/>
</dbReference>
<gene>
    <name evidence="4" type="ORF">HNR02_007069</name>
</gene>
<keyword evidence="2" id="KW-0812">Transmembrane</keyword>
<comment type="caution">
    <text evidence="4">The sequence shown here is derived from an EMBL/GenBank/DDBJ whole genome shotgun (WGS) entry which is preliminary data.</text>
</comment>
<sequence length="208" mass="20768">MNPFALAGWAAVGAGVGAEVATGARLLLRTGGLGGRETIASAAVTAVLFAGLGWRFGWGIDLAAYSSFTAVAVALALIDFVEQRLPGVLTLAGIVMLGGTFTLEAVRTPGYNDLLRAAAAMVVLAAGYLVLALALGGLGSGDVKLAGLLGLALGWQSWSAVLAGTVLGWLLAGIARALLRATGSVPRDAAMPLGPYLVLGALLAILGD</sequence>
<protein>
    <submittedName>
        <fullName evidence="4">Leader peptidase (Prepilin peptidase)/N-methyltransferase</fullName>
        <ecNumber evidence="4">2.1.1.-</ecNumber>
        <ecNumber evidence="4">3.4.23.43</ecNumber>
    </submittedName>
</protein>
<dbReference type="PANTHER" id="PTHR30487:SF0">
    <property type="entry name" value="PREPILIN LEADER PEPTIDASE_N-METHYLTRANSFERASE-RELATED"/>
    <property type="match status" value="1"/>
</dbReference>
<dbReference type="GO" id="GO:0005886">
    <property type="term" value="C:plasma membrane"/>
    <property type="evidence" value="ECO:0007669"/>
    <property type="project" value="TreeGrafter"/>
</dbReference>
<evidence type="ECO:0000256" key="2">
    <source>
        <dbReference type="SAM" id="Phobius"/>
    </source>
</evidence>
<feature type="transmembrane region" description="Helical" evidence="2">
    <location>
        <begin position="87"/>
        <end position="106"/>
    </location>
</feature>
<dbReference type="InterPro" id="IPR000045">
    <property type="entry name" value="Prepilin_IV_endopep_pep"/>
</dbReference>
<evidence type="ECO:0000313" key="5">
    <source>
        <dbReference type="Proteomes" id="UP000549616"/>
    </source>
</evidence>
<keyword evidence="2" id="KW-1133">Transmembrane helix</keyword>
<dbReference type="EC" id="3.4.23.43" evidence="4"/>
<feature type="transmembrane region" description="Helical" evidence="2">
    <location>
        <begin position="39"/>
        <end position="56"/>
    </location>
</feature>
<feature type="transmembrane region" description="Helical" evidence="2">
    <location>
        <begin position="63"/>
        <end position="81"/>
    </location>
</feature>
<feature type="transmembrane region" description="Helical" evidence="2">
    <location>
        <begin position="158"/>
        <end position="178"/>
    </location>
</feature>
<dbReference type="AlphaFoldDB" id="A0A853BG37"/>
<proteinExistence type="inferred from homology"/>
<dbReference type="Proteomes" id="UP000549616">
    <property type="component" value="Unassembled WGS sequence"/>
</dbReference>
<keyword evidence="4" id="KW-0808">Transferase</keyword>
<feature type="transmembrane region" description="Helical" evidence="2">
    <location>
        <begin position="118"/>
        <end position="138"/>
    </location>
</feature>
<accession>A0A853BG37</accession>
<keyword evidence="4" id="KW-0378">Hydrolase</keyword>
<keyword evidence="5" id="KW-1185">Reference proteome</keyword>
<dbReference type="InterPro" id="IPR050882">
    <property type="entry name" value="Prepilin_peptidase/N-MTase"/>
</dbReference>
<dbReference type="EC" id="2.1.1.-" evidence="4"/>